<dbReference type="RefSeq" id="XP_001645451.1">
    <property type="nucleotide sequence ID" value="XM_001645401.1"/>
</dbReference>
<name>A7TJE3_VANPO</name>
<evidence type="ECO:0000313" key="1">
    <source>
        <dbReference type="EMBL" id="EDO17593.1"/>
    </source>
</evidence>
<organism evidence="2">
    <name type="scientific">Vanderwaltozyma polyspora (strain ATCC 22028 / DSM 70294 / BCRC 21397 / CBS 2163 / NBRC 10782 / NRRL Y-8283 / UCD 57-17)</name>
    <name type="common">Kluyveromyces polysporus</name>
    <dbReference type="NCBI Taxonomy" id="436907"/>
    <lineage>
        <taxon>Eukaryota</taxon>
        <taxon>Fungi</taxon>
        <taxon>Dikarya</taxon>
        <taxon>Ascomycota</taxon>
        <taxon>Saccharomycotina</taxon>
        <taxon>Saccharomycetes</taxon>
        <taxon>Saccharomycetales</taxon>
        <taxon>Saccharomycetaceae</taxon>
        <taxon>Vanderwaltozyma</taxon>
    </lineage>
</organism>
<dbReference type="EMBL" id="DS480401">
    <property type="protein sequence ID" value="EDO17593.1"/>
    <property type="molecule type" value="Genomic_DNA"/>
</dbReference>
<gene>
    <name evidence="1" type="ORF">Kpol_1061p16</name>
</gene>
<dbReference type="GeneID" id="5545823"/>
<dbReference type="Proteomes" id="UP000000267">
    <property type="component" value="Unassembled WGS sequence"/>
</dbReference>
<dbReference type="KEGG" id="vpo:Kpol_1061p16"/>
<dbReference type="InParanoid" id="A7TJE3"/>
<accession>A7TJE3</accession>
<sequence>MKMVAIFYEVLTKNNQKTKFFYKYSTAKLDYKLDNINEFYKWVKSLREFTYHWKFHDITTILDPLALTSEENYIVKNAIKKSLNNTLKNSIEYEFYAVDMYNSLKSEFMDKYSSGYKKKLWRNTYVDLYCTDIIGMKNRFIKLINIEYYSTDTSMLPIFTNSYFISKIQTCLHPFLLNEITRVLLEQLTETRGTIKLTPFKYVKLISDTIRDNRYMQNLFEVEIRKCSHCDSTFHSTKNCNSRAAINLRQNE</sequence>
<proteinExistence type="predicted"/>
<evidence type="ECO:0000313" key="2">
    <source>
        <dbReference type="Proteomes" id="UP000000267"/>
    </source>
</evidence>
<keyword evidence="2" id="KW-1185">Reference proteome</keyword>
<dbReference type="AlphaFoldDB" id="A7TJE3"/>
<dbReference type="PhylomeDB" id="A7TJE3"/>
<dbReference type="HOGENOM" id="CLU_1103480_0_0_1"/>
<dbReference type="eggNOG" id="ENOG502SXF7">
    <property type="taxonomic scope" value="Eukaryota"/>
</dbReference>
<reference evidence="1 2" key="1">
    <citation type="journal article" date="2007" name="Proc. Natl. Acad. Sci. U.S.A.">
        <title>Independent sorting-out of thousands of duplicated gene pairs in two yeast species descended from a whole-genome duplication.</title>
        <authorList>
            <person name="Scannell D.R."/>
            <person name="Frank A.C."/>
            <person name="Conant G.C."/>
            <person name="Byrne K.P."/>
            <person name="Woolfit M."/>
            <person name="Wolfe K.H."/>
        </authorList>
    </citation>
    <scope>NUCLEOTIDE SEQUENCE [LARGE SCALE GENOMIC DNA]</scope>
    <source>
        <strain evidence="2">ATCC 22028 / DSM 70294 / BCRC 21397 / CBS 2163 / NBRC 10782 / NRRL Y-8283 / UCD 57-17</strain>
    </source>
</reference>
<dbReference type="FunCoup" id="A7TJE3">
    <property type="interactions" value="31"/>
</dbReference>
<protein>
    <submittedName>
        <fullName evidence="1">Tkp4 protein</fullName>
    </submittedName>
</protein>